<evidence type="ECO:0000313" key="2">
    <source>
        <dbReference type="Proteomes" id="UP000799755"/>
    </source>
</evidence>
<sequence>MDLQRKEYPALLDTLQPAQAVHVLNDRMKHVSHLNTNIADWLQERRRVEELYVQGLRKLANKHPPDDNSDLGIFFTPWHKIVSATESLAESHHQLALKIEADVERPLREFSATNREVQAMSTISGNLSAMAKEIEAAKKKADKLRDKGAKASATKVANAVSEVENATVQWESQAPYVFEKLQAVDESRLNHLRDVLTQFQTHEVDQVERNRISAEETLNVLLNIETADEIKTFSLKMQSGEKPRTSRKPSSVSTPSRNLAPPPASPAHQADDQTSQKSGSAHEPAPKHGGGFQSLKRFGTVIGRRKSNHPYGRALSPERKSASNLGGPFSGFGKGKQREIHPAGSSDRPVSPARRLSLTPRLSDSSSSPKQLRRSSSDNRANGTTPEPVHEAGPSSSTVNGTAQESIPELKEPLSPPPAITEPVPEPEKDAEGFSVPPTATDAITEAQREASLAANEVNPAPQFKLDIRNAPIQEEDGDPDAALANMANTLRAQAPATKRSGTLRGRRDVRNTIFVPNPATPELTSIGETSVPPIPSADSGSGSATFPTPAPPPQPTSPAFKLPHRTLLSDDHAASDTQSVRSGRSLSSSASTTIRHPDMHEPGLNSSLVETVSAWFEQGNITKAMVIGQVALAFNPVDLSAPFGTDNIRLENFPVLEKVAPNPAFIEQVTDSPGNYTVDLSRITKTSVAFHYQVHLESSNLASFAPLILSPTWKSEPTQTSVLLHYSLNPKFGLGDATTVTIHNLILVIRLEPGVKTTTCQSKPAGTFSRDKGLIYWRLGDVTLSHDQPAQTVRARFFTESEAKPGNTEARWEIIGAQSLSLGSGLSVRQMAPIEAKDSESDPFADADENAPPASPAITWKDVASVKRIASGTYLGV</sequence>
<keyword evidence="2" id="KW-1185">Reference proteome</keyword>
<name>A0ACB6RIL9_9PLEO</name>
<protein>
    <submittedName>
        <fullName evidence="1">Uncharacterized protein</fullName>
    </submittedName>
</protein>
<evidence type="ECO:0000313" key="1">
    <source>
        <dbReference type="EMBL" id="KAF2478175.1"/>
    </source>
</evidence>
<reference evidence="1" key="1">
    <citation type="journal article" date="2020" name="Stud. Mycol.">
        <title>101 Dothideomycetes genomes: a test case for predicting lifestyles and emergence of pathogens.</title>
        <authorList>
            <person name="Haridas S."/>
            <person name="Albert R."/>
            <person name="Binder M."/>
            <person name="Bloem J."/>
            <person name="Labutti K."/>
            <person name="Salamov A."/>
            <person name="Andreopoulos B."/>
            <person name="Baker S."/>
            <person name="Barry K."/>
            <person name="Bills G."/>
            <person name="Bluhm B."/>
            <person name="Cannon C."/>
            <person name="Castanera R."/>
            <person name="Culley D."/>
            <person name="Daum C."/>
            <person name="Ezra D."/>
            <person name="Gonzalez J."/>
            <person name="Henrissat B."/>
            <person name="Kuo A."/>
            <person name="Liang C."/>
            <person name="Lipzen A."/>
            <person name="Lutzoni F."/>
            <person name="Magnuson J."/>
            <person name="Mondo S."/>
            <person name="Nolan M."/>
            <person name="Ohm R."/>
            <person name="Pangilinan J."/>
            <person name="Park H.-J."/>
            <person name="Ramirez L."/>
            <person name="Alfaro M."/>
            <person name="Sun H."/>
            <person name="Tritt A."/>
            <person name="Yoshinaga Y."/>
            <person name="Zwiers L.-H."/>
            <person name="Turgeon B."/>
            <person name="Goodwin S."/>
            <person name="Spatafora J."/>
            <person name="Crous P."/>
            <person name="Grigoriev I."/>
        </authorList>
    </citation>
    <scope>NUCLEOTIDE SEQUENCE</scope>
    <source>
        <strain evidence="1">ATCC 200398</strain>
    </source>
</reference>
<accession>A0ACB6RIL9</accession>
<proteinExistence type="predicted"/>
<organism evidence="1 2">
    <name type="scientific">Lindgomyces ingoldianus</name>
    <dbReference type="NCBI Taxonomy" id="673940"/>
    <lineage>
        <taxon>Eukaryota</taxon>
        <taxon>Fungi</taxon>
        <taxon>Dikarya</taxon>
        <taxon>Ascomycota</taxon>
        <taxon>Pezizomycotina</taxon>
        <taxon>Dothideomycetes</taxon>
        <taxon>Pleosporomycetidae</taxon>
        <taxon>Pleosporales</taxon>
        <taxon>Lindgomycetaceae</taxon>
        <taxon>Lindgomyces</taxon>
    </lineage>
</organism>
<dbReference type="EMBL" id="MU003492">
    <property type="protein sequence ID" value="KAF2478175.1"/>
    <property type="molecule type" value="Genomic_DNA"/>
</dbReference>
<comment type="caution">
    <text evidence="1">The sequence shown here is derived from an EMBL/GenBank/DDBJ whole genome shotgun (WGS) entry which is preliminary data.</text>
</comment>
<dbReference type="Proteomes" id="UP000799755">
    <property type="component" value="Unassembled WGS sequence"/>
</dbReference>
<gene>
    <name evidence="1" type="ORF">BDR25DRAFT_338818</name>
</gene>